<evidence type="ECO:0000256" key="1">
    <source>
        <dbReference type="ARBA" id="ARBA00004651"/>
    </source>
</evidence>
<reference evidence="10 11" key="1">
    <citation type="journal article" date="2021" name="MBio">
        <title>Poor Competitiveness of Bradyrhizobium in Pigeon Pea Root Colonization in Indian Soils.</title>
        <authorList>
            <person name="Chalasani D."/>
            <person name="Basu A."/>
            <person name="Pullabhotla S.V.S.R.N."/>
            <person name="Jorrin B."/>
            <person name="Neal A.L."/>
            <person name="Poole P.S."/>
            <person name="Podile A.R."/>
            <person name="Tkacz A."/>
        </authorList>
    </citation>
    <scope>NUCLEOTIDE SEQUENCE [LARGE SCALE GENOMIC DNA]</scope>
    <source>
        <strain evidence="10 11">HU14</strain>
    </source>
</reference>
<evidence type="ECO:0000256" key="6">
    <source>
        <dbReference type="ARBA" id="ARBA00022989"/>
    </source>
</evidence>
<keyword evidence="4" id="KW-0808">Transferase</keyword>
<comment type="caution">
    <text evidence="10">The sequence shown here is derived from an EMBL/GenBank/DDBJ whole genome shotgun (WGS) entry which is preliminary data.</text>
</comment>
<evidence type="ECO:0000256" key="8">
    <source>
        <dbReference type="SAM" id="MobiDB-lite"/>
    </source>
</evidence>
<dbReference type="EMBL" id="JAEUAW010000016">
    <property type="protein sequence ID" value="MBW9095278.1"/>
    <property type="molecule type" value="Genomic_DNA"/>
</dbReference>
<keyword evidence="2" id="KW-1003">Cell membrane</keyword>
<feature type="transmembrane region" description="Helical" evidence="9">
    <location>
        <begin position="152"/>
        <end position="171"/>
    </location>
</feature>
<feature type="transmembrane region" description="Helical" evidence="9">
    <location>
        <begin position="331"/>
        <end position="351"/>
    </location>
</feature>
<feature type="transmembrane region" description="Helical" evidence="9">
    <location>
        <begin position="389"/>
        <end position="408"/>
    </location>
</feature>
<evidence type="ECO:0000313" key="10">
    <source>
        <dbReference type="EMBL" id="MBW9095278.1"/>
    </source>
</evidence>
<evidence type="ECO:0000256" key="9">
    <source>
        <dbReference type="SAM" id="Phobius"/>
    </source>
</evidence>
<feature type="transmembrane region" description="Helical" evidence="9">
    <location>
        <begin position="120"/>
        <end position="140"/>
    </location>
</feature>
<protein>
    <recommendedName>
        <fullName evidence="12">Mannosyltransferase</fullName>
    </recommendedName>
</protein>
<proteinExistence type="predicted"/>
<feature type="transmembrane region" description="Helical" evidence="9">
    <location>
        <begin position="209"/>
        <end position="236"/>
    </location>
</feature>
<evidence type="ECO:0000256" key="5">
    <source>
        <dbReference type="ARBA" id="ARBA00022692"/>
    </source>
</evidence>
<evidence type="ECO:0000256" key="2">
    <source>
        <dbReference type="ARBA" id="ARBA00022475"/>
    </source>
</evidence>
<dbReference type="RefSeq" id="WP_220301986.1">
    <property type="nucleotide sequence ID" value="NZ_JAEUAW010000016.1"/>
</dbReference>
<keyword evidence="3" id="KW-0328">Glycosyltransferase</keyword>
<evidence type="ECO:0008006" key="12">
    <source>
        <dbReference type="Google" id="ProtNLM"/>
    </source>
</evidence>
<feature type="compositionally biased region" description="Basic and acidic residues" evidence="8">
    <location>
        <begin position="1"/>
        <end position="10"/>
    </location>
</feature>
<evidence type="ECO:0000256" key="3">
    <source>
        <dbReference type="ARBA" id="ARBA00022676"/>
    </source>
</evidence>
<feature type="transmembrane region" description="Helical" evidence="9">
    <location>
        <begin position="296"/>
        <end position="319"/>
    </location>
</feature>
<dbReference type="InterPro" id="IPR050297">
    <property type="entry name" value="LipidA_mod_glycosyltrf_83"/>
</dbReference>
<keyword evidence="11" id="KW-1185">Reference proteome</keyword>
<sequence>MSVSPERFERGPVAATGSPAADRTPAADSLRERAWAPHEAPRVDPLRLGRAAAIVGVFAALVSLAGSWIPSLWGDEAASVLSATRPLGSLFAMFLHVDAVHGAYYLGLHEWVRLFGSSPFSVRLPSALAIGACAAAVTWLCGRLTGGGRGPSVGFAVLAGVVTAILPRLTYAGEEARSYAFSAMLATLLWVVVVEILRRGMPSRHGWAVYAAVLAVGVYVFLYLALLVVAVGLVLALAPERRRHLRHWAVASAAGLAATAPLLVLAALEHKQIAFLADRDRVSFDMVLVKMWFGEWPFALIAWALILVAVVGWASALIRRRSAPVRLDLETIALAWLVIPSGTLLVVNALIPGYTPRYGTFAAPAAAMLVAAGIRRIGRIRFSRRMPGALLAGLALVAVLATAAPVYVEQRTPYAKNQSDWNDIAATMEQHAQPGDAIVFDDSVRPSRRPRLALDTNPVPFAGLRDVLVETPYAESDLWNATTYSIPDAARLGRFAGVSRVWLVEYDAGAGPGSWGVAELEALGFQVTEHIDLHRSDVYLLTR</sequence>
<comment type="subcellular location">
    <subcellularLocation>
        <location evidence="1">Cell membrane</location>
        <topology evidence="1">Multi-pass membrane protein</topology>
    </subcellularLocation>
</comment>
<dbReference type="PANTHER" id="PTHR33908:SF3">
    <property type="entry name" value="UNDECAPRENYL PHOSPHATE-ALPHA-4-AMINO-4-DEOXY-L-ARABINOSE ARABINOSYL TRANSFERASE"/>
    <property type="match status" value="1"/>
</dbReference>
<keyword evidence="5 9" id="KW-0812">Transmembrane</keyword>
<dbReference type="Proteomes" id="UP001196843">
    <property type="component" value="Unassembled WGS sequence"/>
</dbReference>
<keyword evidence="7 9" id="KW-0472">Membrane</keyword>
<dbReference type="PANTHER" id="PTHR33908">
    <property type="entry name" value="MANNOSYLTRANSFERASE YKCB-RELATED"/>
    <property type="match status" value="1"/>
</dbReference>
<feature type="transmembrane region" description="Helical" evidence="9">
    <location>
        <begin position="357"/>
        <end position="377"/>
    </location>
</feature>
<evidence type="ECO:0000256" key="4">
    <source>
        <dbReference type="ARBA" id="ARBA00022679"/>
    </source>
</evidence>
<feature type="transmembrane region" description="Helical" evidence="9">
    <location>
        <begin position="89"/>
        <end position="108"/>
    </location>
</feature>
<evidence type="ECO:0000313" key="11">
    <source>
        <dbReference type="Proteomes" id="UP001196843"/>
    </source>
</evidence>
<evidence type="ECO:0000256" key="7">
    <source>
        <dbReference type="ARBA" id="ARBA00023136"/>
    </source>
</evidence>
<feature type="transmembrane region" description="Helical" evidence="9">
    <location>
        <begin position="178"/>
        <end position="197"/>
    </location>
</feature>
<feature type="transmembrane region" description="Helical" evidence="9">
    <location>
        <begin position="248"/>
        <end position="268"/>
    </location>
</feature>
<feature type="region of interest" description="Disordered" evidence="8">
    <location>
        <begin position="1"/>
        <end position="32"/>
    </location>
</feature>
<organism evidence="10 11">
    <name type="scientific">Microbacterium jejuense</name>
    <dbReference type="NCBI Taxonomy" id="1263637"/>
    <lineage>
        <taxon>Bacteria</taxon>
        <taxon>Bacillati</taxon>
        <taxon>Actinomycetota</taxon>
        <taxon>Actinomycetes</taxon>
        <taxon>Micrococcales</taxon>
        <taxon>Microbacteriaceae</taxon>
        <taxon>Microbacterium</taxon>
    </lineage>
</organism>
<name>A0ABS7HRK4_9MICO</name>
<gene>
    <name evidence="10" type="ORF">JNB62_16470</name>
</gene>
<accession>A0ABS7HRK4</accession>
<feature type="transmembrane region" description="Helical" evidence="9">
    <location>
        <begin position="51"/>
        <end position="69"/>
    </location>
</feature>
<keyword evidence="6 9" id="KW-1133">Transmembrane helix</keyword>